<organism evidence="1 2">
    <name type="scientific">Convivina intestini</name>
    <dbReference type="NCBI Taxonomy" id="1505726"/>
    <lineage>
        <taxon>Bacteria</taxon>
        <taxon>Bacillati</taxon>
        <taxon>Bacillota</taxon>
        <taxon>Bacilli</taxon>
        <taxon>Lactobacillales</taxon>
        <taxon>Lactobacillaceae</taxon>
        <taxon>Convivina</taxon>
    </lineage>
</organism>
<keyword evidence="2" id="KW-1185">Reference proteome</keyword>
<dbReference type="RefSeq" id="WP_089938586.1">
    <property type="nucleotide sequence ID" value="NZ_CAKOEX010000003.1"/>
</dbReference>
<dbReference type="EMBL" id="QEKT01000003">
    <property type="protein sequence ID" value="PVY85004.1"/>
    <property type="molecule type" value="Genomic_DNA"/>
</dbReference>
<sequence length="124" mass="14209">MSDFGNLTTDMIFAGKSDVGSNALDEHGQKMTTVNFNGINIEHRDNKNLVRLKTVPEKIDNLTYTEGYFIIDGDTITYKNQGRRLQGKEQDEHAQQLGTQSLQSLYEQYKNNNKFKEMKNLVTD</sequence>
<comment type="caution">
    <text evidence="1">The sequence shown here is derived from an EMBL/GenBank/DDBJ whole genome shotgun (WGS) entry which is preliminary data.</text>
</comment>
<evidence type="ECO:0000313" key="2">
    <source>
        <dbReference type="Proteomes" id="UP000245433"/>
    </source>
</evidence>
<dbReference type="Proteomes" id="UP000245433">
    <property type="component" value="Unassembled WGS sequence"/>
</dbReference>
<evidence type="ECO:0000313" key="1">
    <source>
        <dbReference type="EMBL" id="PVY85004.1"/>
    </source>
</evidence>
<dbReference type="AlphaFoldDB" id="A0A2U1DBD2"/>
<gene>
    <name evidence="1" type="ORF">C7384_10323</name>
</gene>
<name>A0A2U1DBD2_9LACO</name>
<accession>A0A2U1DBD2</accession>
<proteinExistence type="predicted"/>
<dbReference type="OrthoDB" id="2152146at2"/>
<protein>
    <submittedName>
        <fullName evidence="1">Uncharacterized protein</fullName>
    </submittedName>
</protein>
<reference evidence="1 2" key="1">
    <citation type="submission" date="2018-04" db="EMBL/GenBank/DDBJ databases">
        <title>Genomic Encyclopedia of Type Strains, Phase IV (KMG-IV): sequencing the most valuable type-strain genomes for metagenomic binning, comparative biology and taxonomic classification.</title>
        <authorList>
            <person name="Goeker M."/>
        </authorList>
    </citation>
    <scope>NUCLEOTIDE SEQUENCE [LARGE SCALE GENOMIC DNA]</scope>
    <source>
        <strain evidence="1 2">DSM 28795</strain>
    </source>
</reference>